<dbReference type="RefSeq" id="WP_332616156.1">
    <property type="nucleotide sequence ID" value="NZ_JAXGFP010000003.1"/>
</dbReference>
<evidence type="ECO:0000313" key="10">
    <source>
        <dbReference type="Proteomes" id="UP001355056"/>
    </source>
</evidence>
<evidence type="ECO:0000259" key="8">
    <source>
        <dbReference type="Pfam" id="PF04239"/>
    </source>
</evidence>
<evidence type="ECO:0000256" key="2">
    <source>
        <dbReference type="ARBA" id="ARBA00006448"/>
    </source>
</evidence>
<evidence type="ECO:0000256" key="4">
    <source>
        <dbReference type="ARBA" id="ARBA00022692"/>
    </source>
</evidence>
<gene>
    <name evidence="9" type="ORF">SNE34_07345</name>
</gene>
<comment type="similarity">
    <text evidence="2">Belongs to the UPF0702 family.</text>
</comment>
<dbReference type="Pfam" id="PF04239">
    <property type="entry name" value="DUF421"/>
    <property type="match status" value="1"/>
</dbReference>
<comment type="subcellular location">
    <subcellularLocation>
        <location evidence="1">Cell membrane</location>
        <topology evidence="1">Multi-pass membrane protein</topology>
    </subcellularLocation>
</comment>
<proteinExistence type="inferred from homology"/>
<evidence type="ECO:0000256" key="1">
    <source>
        <dbReference type="ARBA" id="ARBA00004651"/>
    </source>
</evidence>
<evidence type="ECO:0000256" key="3">
    <source>
        <dbReference type="ARBA" id="ARBA00022475"/>
    </source>
</evidence>
<feature type="transmembrane region" description="Helical" evidence="7">
    <location>
        <begin position="20"/>
        <end position="45"/>
    </location>
</feature>
<name>A0ABU7YY27_9GAMM</name>
<dbReference type="Gene3D" id="3.30.240.20">
    <property type="entry name" value="bsu07140 like domains"/>
    <property type="match status" value="1"/>
</dbReference>
<protein>
    <submittedName>
        <fullName evidence="9">DUF421 domain-containing protein</fullName>
    </submittedName>
</protein>
<feature type="transmembrane region" description="Helical" evidence="7">
    <location>
        <begin position="80"/>
        <end position="98"/>
    </location>
</feature>
<keyword evidence="10" id="KW-1185">Reference proteome</keyword>
<evidence type="ECO:0000256" key="5">
    <source>
        <dbReference type="ARBA" id="ARBA00022989"/>
    </source>
</evidence>
<accession>A0ABU7YY27</accession>
<evidence type="ECO:0000256" key="7">
    <source>
        <dbReference type="SAM" id="Phobius"/>
    </source>
</evidence>
<dbReference type="Proteomes" id="UP001355056">
    <property type="component" value="Unassembled WGS sequence"/>
</dbReference>
<keyword evidence="3" id="KW-1003">Cell membrane</keyword>
<comment type="caution">
    <text evidence="9">The sequence shown here is derived from an EMBL/GenBank/DDBJ whole genome shotgun (WGS) entry which is preliminary data.</text>
</comment>
<organism evidence="9 10">
    <name type="scientific">Novilysobacter erysipheiresistens</name>
    <dbReference type="NCBI Taxonomy" id="1749332"/>
    <lineage>
        <taxon>Bacteria</taxon>
        <taxon>Pseudomonadati</taxon>
        <taxon>Pseudomonadota</taxon>
        <taxon>Gammaproteobacteria</taxon>
        <taxon>Lysobacterales</taxon>
        <taxon>Lysobacteraceae</taxon>
        <taxon>Novilysobacter</taxon>
    </lineage>
</organism>
<reference evidence="9 10" key="1">
    <citation type="journal article" date="2016" name="Int. J. Syst. Evol. Microbiol.">
        <title>Lysobacter erysipheiresistens sp. nov., an antagonist of powdery mildew, isolated from tobacco-cultivated soil.</title>
        <authorList>
            <person name="Xie B."/>
            <person name="Li T."/>
            <person name="Lin X."/>
            <person name="Wang C.J."/>
            <person name="Chen Y.J."/>
            <person name="Liu W.J."/>
            <person name="Zhao Z.W."/>
        </authorList>
    </citation>
    <scope>NUCLEOTIDE SEQUENCE [LARGE SCALE GENOMIC DNA]</scope>
    <source>
        <strain evidence="9 10">RS-LYSO-3</strain>
    </source>
</reference>
<feature type="domain" description="YetF C-terminal" evidence="8">
    <location>
        <begin position="101"/>
        <end position="170"/>
    </location>
</feature>
<sequence length="201" mass="22709">MEADVNVFDWYRILLGPPPPWFLLEIVFRVLMIFLLLMLVVRLMGKRGQRDLSPMQNVLLIALGSAAGDAMLYPDVPLTYAALILIGATVATVTLEWMSEHWQPMRDYLESRPRVLVRNGEVDFEALRKERTTRRELYAELRMKGASSLSQVDAAILEVTGDVSVFLNDRNPDANDLLEYVLDPDRHAAPQSDKPGKPASE</sequence>
<dbReference type="InterPro" id="IPR023090">
    <property type="entry name" value="UPF0702_alpha/beta_dom_sf"/>
</dbReference>
<keyword evidence="6 7" id="KW-0472">Membrane</keyword>
<dbReference type="PANTHER" id="PTHR34582">
    <property type="entry name" value="UPF0702 TRANSMEMBRANE PROTEIN YCAP"/>
    <property type="match status" value="1"/>
</dbReference>
<evidence type="ECO:0000313" key="9">
    <source>
        <dbReference type="EMBL" id="MEG3183821.1"/>
    </source>
</evidence>
<dbReference type="EMBL" id="JAXGFP010000003">
    <property type="protein sequence ID" value="MEG3183821.1"/>
    <property type="molecule type" value="Genomic_DNA"/>
</dbReference>
<keyword evidence="5 7" id="KW-1133">Transmembrane helix</keyword>
<dbReference type="PANTHER" id="PTHR34582:SF6">
    <property type="entry name" value="UPF0702 TRANSMEMBRANE PROTEIN YCAP"/>
    <property type="match status" value="1"/>
</dbReference>
<evidence type="ECO:0000256" key="6">
    <source>
        <dbReference type="ARBA" id="ARBA00023136"/>
    </source>
</evidence>
<keyword evidence="4 7" id="KW-0812">Transmembrane</keyword>
<dbReference type="InterPro" id="IPR007353">
    <property type="entry name" value="DUF421"/>
</dbReference>